<feature type="compositionally biased region" description="Low complexity" evidence="3">
    <location>
        <begin position="520"/>
        <end position="529"/>
    </location>
</feature>
<dbReference type="PANTHER" id="PTHR36838:SF3">
    <property type="entry name" value="TRANSPORTER AUXIN EFFLUX CARRIER EC FAMILY"/>
    <property type="match status" value="1"/>
</dbReference>
<feature type="transmembrane region" description="Helical" evidence="4">
    <location>
        <begin position="278"/>
        <end position="298"/>
    </location>
</feature>
<evidence type="ECO:0000256" key="2">
    <source>
        <dbReference type="ARBA" id="ARBA00022737"/>
    </source>
</evidence>
<dbReference type="EMBL" id="JALJOT010000001">
    <property type="protein sequence ID" value="KAK9918909.1"/>
    <property type="molecule type" value="Genomic_DNA"/>
</dbReference>
<proteinExistence type="predicted"/>
<reference evidence="5 6" key="1">
    <citation type="journal article" date="2024" name="Nat. Commun.">
        <title>Phylogenomics reveals the evolutionary origins of lichenization in chlorophyte algae.</title>
        <authorList>
            <person name="Puginier C."/>
            <person name="Libourel C."/>
            <person name="Otte J."/>
            <person name="Skaloud P."/>
            <person name="Haon M."/>
            <person name="Grisel S."/>
            <person name="Petersen M."/>
            <person name="Berrin J.G."/>
            <person name="Delaux P.M."/>
            <person name="Dal Grande F."/>
            <person name="Keller J."/>
        </authorList>
    </citation>
    <scope>NUCLEOTIDE SEQUENCE [LARGE SCALE GENOMIC DNA]</scope>
    <source>
        <strain evidence="5 6">SAG 216-7</strain>
    </source>
</reference>
<dbReference type="SUPFAM" id="SSF82185">
    <property type="entry name" value="Histone H3 K4-specific methyltransferase SET7/9 N-terminal domain"/>
    <property type="match status" value="1"/>
</dbReference>
<feature type="transmembrane region" description="Helical" evidence="4">
    <location>
        <begin position="95"/>
        <end position="118"/>
    </location>
</feature>
<feature type="transmembrane region" description="Helical" evidence="4">
    <location>
        <begin position="124"/>
        <end position="144"/>
    </location>
</feature>
<comment type="caution">
    <text evidence="5">The sequence shown here is derived from an EMBL/GenBank/DDBJ whole genome shotgun (WGS) entry which is preliminary data.</text>
</comment>
<keyword evidence="2" id="KW-0677">Repeat</keyword>
<accession>A0ABR2Z3Y3</accession>
<feature type="transmembrane region" description="Helical" evidence="4">
    <location>
        <begin position="310"/>
        <end position="332"/>
    </location>
</feature>
<keyword evidence="4" id="KW-0812">Transmembrane</keyword>
<sequence length="575" mass="59800">MFHQTILSLVEAGVLLAAGAFASNLGFLEKIDAQLGLKFASFVTLPALALQVLSVPGVAGQQALTIVSVSAAFSAFVALLGWLIHGKRRAPERALLTGSAVGVALGTFGLPCVDAAFGTAGVRIALLWDLANVVAVCGLAYMVFASGGSPPPALYVHADGGTYRGQWRGNKKQGLGVYVYPGGGRYEGMWRDNVKHGYGVYAFPKGGNYEGEWAAGEREGMGARHMRNGTIKAGRWGNAKLEKQMDPLDCAYSVNAAQRAAQAARRVKVGGGKVEDALMNLAMQPLVWASAAALWLSYSNSPLPALVDAVSGTLASAHLPLVLLCSGALLAAPRPKVLQVKDTAAVLLTRYLSPLLLAAAAAILSPSHSLLAAVAAICALSSAPYALVDFAREARLNDSFAAALAPLSAMTSAALMALLALITSSQVPPPLTTAEAALPPLVPPVPFAAAAAALAAVVSIMAFLYVRLAGRARRGNVTTPPRGAVRMTLQATPSQTLPPVTILEPPPQESAEPRGKASEEAASSSGPAETFVGQLGMDDSAADSLRKISDKSKSRLFQGIRKVRSPWQAQTWQEL</sequence>
<feature type="transmembrane region" description="Helical" evidence="4">
    <location>
        <begin position="63"/>
        <end position="83"/>
    </location>
</feature>
<feature type="transmembrane region" description="Helical" evidence="4">
    <location>
        <begin position="445"/>
        <end position="466"/>
    </location>
</feature>
<keyword evidence="4" id="KW-0472">Membrane</keyword>
<organism evidence="5 6">
    <name type="scientific">Coccomyxa subellipsoidea</name>
    <dbReference type="NCBI Taxonomy" id="248742"/>
    <lineage>
        <taxon>Eukaryota</taxon>
        <taxon>Viridiplantae</taxon>
        <taxon>Chlorophyta</taxon>
        <taxon>core chlorophytes</taxon>
        <taxon>Trebouxiophyceae</taxon>
        <taxon>Trebouxiophyceae incertae sedis</taxon>
        <taxon>Coccomyxaceae</taxon>
        <taxon>Coccomyxa</taxon>
    </lineage>
</organism>
<keyword evidence="4" id="KW-1133">Transmembrane helix</keyword>
<keyword evidence="6" id="KW-1185">Reference proteome</keyword>
<evidence type="ECO:0000256" key="1">
    <source>
        <dbReference type="ARBA" id="ARBA00022448"/>
    </source>
</evidence>
<feature type="transmembrane region" description="Helical" evidence="4">
    <location>
        <begin position="370"/>
        <end position="388"/>
    </location>
</feature>
<feature type="transmembrane region" description="Helical" evidence="4">
    <location>
        <begin position="344"/>
        <end position="364"/>
    </location>
</feature>
<name>A0ABR2Z3Y3_9CHLO</name>
<keyword evidence="1" id="KW-0813">Transport</keyword>
<feature type="transmembrane region" description="Helical" evidence="4">
    <location>
        <begin position="400"/>
        <end position="425"/>
    </location>
</feature>
<dbReference type="SMART" id="SM00698">
    <property type="entry name" value="MORN"/>
    <property type="match status" value="3"/>
</dbReference>
<evidence type="ECO:0000313" key="5">
    <source>
        <dbReference type="EMBL" id="KAK9918909.1"/>
    </source>
</evidence>
<dbReference type="Proteomes" id="UP001491310">
    <property type="component" value="Unassembled WGS sequence"/>
</dbReference>
<protein>
    <submittedName>
        <fullName evidence="5">Uncharacterized protein</fullName>
    </submittedName>
</protein>
<evidence type="ECO:0000256" key="4">
    <source>
        <dbReference type="SAM" id="Phobius"/>
    </source>
</evidence>
<feature type="transmembrane region" description="Helical" evidence="4">
    <location>
        <begin position="39"/>
        <end position="57"/>
    </location>
</feature>
<evidence type="ECO:0000313" key="6">
    <source>
        <dbReference type="Proteomes" id="UP001491310"/>
    </source>
</evidence>
<feature type="region of interest" description="Disordered" evidence="3">
    <location>
        <begin position="496"/>
        <end position="536"/>
    </location>
</feature>
<evidence type="ECO:0000256" key="3">
    <source>
        <dbReference type="SAM" id="MobiDB-lite"/>
    </source>
</evidence>
<dbReference type="Gene3D" id="2.20.110.10">
    <property type="entry name" value="Histone H3 K4-specific methyltransferase SET7/9 N-terminal domain"/>
    <property type="match status" value="2"/>
</dbReference>
<feature type="transmembrane region" description="Helical" evidence="4">
    <location>
        <begin position="6"/>
        <end position="27"/>
    </location>
</feature>
<dbReference type="PANTHER" id="PTHR36838">
    <property type="entry name" value="AUXIN EFFLUX CARRIER FAMILY PROTEIN"/>
    <property type="match status" value="1"/>
</dbReference>
<gene>
    <name evidence="5" type="ORF">WJX75_007996</name>
</gene>
<dbReference type="InterPro" id="IPR003409">
    <property type="entry name" value="MORN"/>
</dbReference>
<dbReference type="Pfam" id="PF02493">
    <property type="entry name" value="MORN"/>
    <property type="match status" value="3"/>
</dbReference>